<accession>X1BDG5</accession>
<evidence type="ECO:0000256" key="1">
    <source>
        <dbReference type="SAM" id="Phobius"/>
    </source>
</evidence>
<evidence type="ECO:0000313" key="2">
    <source>
        <dbReference type="EMBL" id="GAG70026.1"/>
    </source>
</evidence>
<protein>
    <recommendedName>
        <fullName evidence="3">Peptidase M48 domain-containing protein</fullName>
    </recommendedName>
</protein>
<keyword evidence="1" id="KW-1133">Transmembrane helix</keyword>
<dbReference type="PANTHER" id="PTHR43221:SF1">
    <property type="entry name" value="PROTEASE HTPX"/>
    <property type="match status" value="1"/>
</dbReference>
<proteinExistence type="predicted"/>
<dbReference type="EMBL" id="BART01001500">
    <property type="protein sequence ID" value="GAG70026.1"/>
    <property type="molecule type" value="Genomic_DNA"/>
</dbReference>
<dbReference type="AlphaFoldDB" id="X1BDG5"/>
<feature type="non-terminal residue" evidence="2">
    <location>
        <position position="108"/>
    </location>
</feature>
<feature type="transmembrane region" description="Helical" evidence="1">
    <location>
        <begin position="9"/>
        <end position="27"/>
    </location>
</feature>
<keyword evidence="1" id="KW-0472">Membrane</keyword>
<gene>
    <name evidence="2" type="ORF">S01H4_05246</name>
</gene>
<dbReference type="Gene3D" id="3.30.2010.10">
    <property type="entry name" value="Metalloproteases ('zincins'), catalytic domain"/>
    <property type="match status" value="1"/>
</dbReference>
<dbReference type="InterPro" id="IPR050083">
    <property type="entry name" value="HtpX_protease"/>
</dbReference>
<organism evidence="2">
    <name type="scientific">marine sediment metagenome</name>
    <dbReference type="NCBI Taxonomy" id="412755"/>
    <lineage>
        <taxon>unclassified sequences</taxon>
        <taxon>metagenomes</taxon>
        <taxon>ecological metagenomes</taxon>
    </lineage>
</organism>
<sequence>MNIINYGKTFMLMAILTIIFVLIGSAVGGKNGAIYGLILAGLMNLGSYFFSDKIVLAMQRAKVISKNEAPQLYAIVNKLRQRAGLPMPKIAIVPTKAPNAFATGRNPQ</sequence>
<keyword evidence="1" id="KW-0812">Transmembrane</keyword>
<reference evidence="2" key="1">
    <citation type="journal article" date="2014" name="Front. Microbiol.">
        <title>High frequency of phylogenetically diverse reductive dehalogenase-homologous genes in deep subseafloor sedimentary metagenomes.</title>
        <authorList>
            <person name="Kawai M."/>
            <person name="Futagami T."/>
            <person name="Toyoda A."/>
            <person name="Takaki Y."/>
            <person name="Nishi S."/>
            <person name="Hori S."/>
            <person name="Arai W."/>
            <person name="Tsubouchi T."/>
            <person name="Morono Y."/>
            <person name="Uchiyama I."/>
            <person name="Ito T."/>
            <person name="Fujiyama A."/>
            <person name="Inagaki F."/>
            <person name="Takami H."/>
        </authorList>
    </citation>
    <scope>NUCLEOTIDE SEQUENCE</scope>
    <source>
        <strain evidence="2">Expedition CK06-06</strain>
    </source>
</reference>
<comment type="caution">
    <text evidence="2">The sequence shown here is derived from an EMBL/GenBank/DDBJ whole genome shotgun (WGS) entry which is preliminary data.</text>
</comment>
<feature type="transmembrane region" description="Helical" evidence="1">
    <location>
        <begin position="33"/>
        <end position="50"/>
    </location>
</feature>
<evidence type="ECO:0008006" key="3">
    <source>
        <dbReference type="Google" id="ProtNLM"/>
    </source>
</evidence>
<name>X1BDG5_9ZZZZ</name>
<dbReference type="PANTHER" id="PTHR43221">
    <property type="entry name" value="PROTEASE HTPX"/>
    <property type="match status" value="1"/>
</dbReference>